<feature type="region of interest" description="Disordered" evidence="7">
    <location>
        <begin position="1410"/>
        <end position="1443"/>
    </location>
</feature>
<dbReference type="PANTHER" id="PTHR23081">
    <property type="entry name" value="RNA POLYMERASE II CTD PHOSPHATASE"/>
    <property type="match status" value="1"/>
</dbReference>
<dbReference type="Proteomes" id="UP001438707">
    <property type="component" value="Unassembled WGS sequence"/>
</dbReference>
<evidence type="ECO:0000256" key="1">
    <source>
        <dbReference type="ARBA" id="ARBA00004123"/>
    </source>
</evidence>
<dbReference type="PANTHER" id="PTHR23081:SF36">
    <property type="entry name" value="RNA POLYMERASE II SUBUNIT A C-TERMINAL DOMAIN PHOSPHATASE"/>
    <property type="match status" value="1"/>
</dbReference>
<dbReference type="Gene3D" id="3.30.160.20">
    <property type="match status" value="1"/>
</dbReference>
<keyword evidence="3" id="KW-0378">Hydrolase</keyword>
<feature type="compositionally biased region" description="Polar residues" evidence="7">
    <location>
        <begin position="1217"/>
        <end position="1255"/>
    </location>
</feature>
<dbReference type="EC" id="3.1.3.16" evidence="2"/>
<feature type="region of interest" description="Disordered" evidence="7">
    <location>
        <begin position="1752"/>
        <end position="1862"/>
    </location>
</feature>
<feature type="compositionally biased region" description="Polar residues" evidence="7">
    <location>
        <begin position="1197"/>
        <end position="1207"/>
    </location>
</feature>
<dbReference type="SUPFAM" id="SSF56784">
    <property type="entry name" value="HAD-like"/>
    <property type="match status" value="1"/>
</dbReference>
<feature type="compositionally biased region" description="Low complexity" evidence="7">
    <location>
        <begin position="1765"/>
        <end position="1782"/>
    </location>
</feature>
<feature type="compositionally biased region" description="Low complexity" evidence="7">
    <location>
        <begin position="1281"/>
        <end position="1292"/>
    </location>
</feature>
<dbReference type="GO" id="GO:0005634">
    <property type="term" value="C:nucleus"/>
    <property type="evidence" value="ECO:0007669"/>
    <property type="project" value="UniProtKB-SubCell"/>
</dbReference>
<feature type="compositionally biased region" description="Pro residues" evidence="7">
    <location>
        <begin position="903"/>
        <end position="917"/>
    </location>
</feature>
<feature type="compositionally biased region" description="Basic and acidic residues" evidence="7">
    <location>
        <begin position="709"/>
        <end position="722"/>
    </location>
</feature>
<feature type="compositionally biased region" description="Low complexity" evidence="7">
    <location>
        <begin position="758"/>
        <end position="773"/>
    </location>
</feature>
<feature type="region of interest" description="Disordered" evidence="7">
    <location>
        <begin position="956"/>
        <end position="1129"/>
    </location>
</feature>
<organism evidence="9 10">
    <name type="scientific">Apatococcus lobatus</name>
    <dbReference type="NCBI Taxonomy" id="904363"/>
    <lineage>
        <taxon>Eukaryota</taxon>
        <taxon>Viridiplantae</taxon>
        <taxon>Chlorophyta</taxon>
        <taxon>core chlorophytes</taxon>
        <taxon>Trebouxiophyceae</taxon>
        <taxon>Chlorellales</taxon>
        <taxon>Chlorellaceae</taxon>
        <taxon>Apatococcus</taxon>
    </lineage>
</organism>
<accession>A0AAW1SA00</accession>
<feature type="compositionally biased region" description="Pro residues" evidence="7">
    <location>
        <begin position="609"/>
        <end position="618"/>
    </location>
</feature>
<feature type="region of interest" description="Disordered" evidence="7">
    <location>
        <begin position="1192"/>
        <end position="1314"/>
    </location>
</feature>
<evidence type="ECO:0000256" key="5">
    <source>
        <dbReference type="ARBA" id="ARBA00047761"/>
    </source>
</evidence>
<evidence type="ECO:0000313" key="10">
    <source>
        <dbReference type="Proteomes" id="UP001438707"/>
    </source>
</evidence>
<dbReference type="SUPFAM" id="SSF54768">
    <property type="entry name" value="dsRNA-binding domain-like"/>
    <property type="match status" value="1"/>
</dbReference>
<dbReference type="InterPro" id="IPR039189">
    <property type="entry name" value="Fcp1"/>
</dbReference>
<feature type="compositionally biased region" description="Pro residues" evidence="7">
    <location>
        <begin position="1508"/>
        <end position="1520"/>
    </location>
</feature>
<evidence type="ECO:0000256" key="6">
    <source>
        <dbReference type="ARBA" id="ARBA00048336"/>
    </source>
</evidence>
<comment type="caution">
    <text evidence="9">The sequence shown here is derived from an EMBL/GenBank/DDBJ whole genome shotgun (WGS) entry which is preliminary data.</text>
</comment>
<evidence type="ECO:0000256" key="3">
    <source>
        <dbReference type="ARBA" id="ARBA00022801"/>
    </source>
</evidence>
<comment type="catalytic activity">
    <reaction evidence="6">
        <text>O-phospho-L-threonyl-[protein] + H2O = L-threonyl-[protein] + phosphate</text>
        <dbReference type="Rhea" id="RHEA:47004"/>
        <dbReference type="Rhea" id="RHEA-COMP:11060"/>
        <dbReference type="Rhea" id="RHEA-COMP:11605"/>
        <dbReference type="ChEBI" id="CHEBI:15377"/>
        <dbReference type="ChEBI" id="CHEBI:30013"/>
        <dbReference type="ChEBI" id="CHEBI:43474"/>
        <dbReference type="ChEBI" id="CHEBI:61977"/>
        <dbReference type="EC" id="3.1.3.16"/>
    </reaction>
</comment>
<protein>
    <recommendedName>
        <fullName evidence="2">protein-serine/threonine phosphatase</fullName>
        <ecNumber evidence="2">3.1.3.16</ecNumber>
    </recommendedName>
</protein>
<proteinExistence type="predicted"/>
<comment type="subcellular location">
    <subcellularLocation>
        <location evidence="1">Nucleus</location>
    </subcellularLocation>
</comment>
<keyword evidence="10" id="KW-1185">Reference proteome</keyword>
<keyword evidence="4" id="KW-0539">Nucleus</keyword>
<gene>
    <name evidence="9" type="ORF">WJX74_009509</name>
</gene>
<feature type="domain" description="FCP1 homology" evidence="8">
    <location>
        <begin position="277"/>
        <end position="425"/>
    </location>
</feature>
<feature type="region of interest" description="Disordered" evidence="7">
    <location>
        <begin position="546"/>
        <end position="944"/>
    </location>
</feature>
<feature type="region of interest" description="Disordered" evidence="7">
    <location>
        <begin position="1463"/>
        <end position="1541"/>
    </location>
</feature>
<evidence type="ECO:0000259" key="8">
    <source>
        <dbReference type="SMART" id="SM00577"/>
    </source>
</evidence>
<dbReference type="Gene3D" id="3.40.50.1000">
    <property type="entry name" value="HAD superfamily/HAD-like"/>
    <property type="match status" value="1"/>
</dbReference>
<feature type="compositionally biased region" description="Low complexity" evidence="7">
    <location>
        <begin position="918"/>
        <end position="939"/>
    </location>
</feature>
<dbReference type="InterPro" id="IPR036412">
    <property type="entry name" value="HAD-like_sf"/>
</dbReference>
<feature type="compositionally biased region" description="Acidic residues" evidence="7">
    <location>
        <begin position="1835"/>
        <end position="1846"/>
    </location>
</feature>
<dbReference type="EMBL" id="JALJOS010000002">
    <property type="protein sequence ID" value="KAK9843270.1"/>
    <property type="molecule type" value="Genomic_DNA"/>
</dbReference>
<dbReference type="InterPro" id="IPR023214">
    <property type="entry name" value="HAD_sf"/>
</dbReference>
<sequence>MARRFLHLGSKSCQIDLHFSSTQAGNVLCKELPAELHITACWSNSSVNEHGTLPASQSHRTSAATLLSLLTDGPCVTLNAPESPAPVGEGSGEASSSWLQILAHTSFLKDQVILVQLNGGCDLALLPLSTGPEQAPAFLGYGISRNGLQIASALLDGSRMPIVLDLDETLLVASSMGALEMHYRRCAARVGKEHVLVTKAAQKGNNAVRDAAQAALAAVKAEEQSVLRDITMLKEYMETNVVTMDNKHFSARNEAIQQGPDQAPMVRPVVYCEGFGIIFTRIHPERSDTSLILRPRPGWEKLRAFMAGSAEPAQAGRLKKRFELFVCTAAERYYAMEAWRILDPGNELIPEEQQAHRIICVPAGKDKHLGDVLGVGDCLIAEPSDPDNASSMPLAVIVDDRTEVWEPSTRSQILKVVPYCPHRPQPSVGPGGHYEEALAMELGRVHNLLVAIRSNFYLELNKFFKIAVEQIFAQVRRPGFGGNAADFIRSHLRPAPRVSRFLRVPDLEPARLPVAAMGGGLEDASLQPADSGIPVPAAALQSAQALTSSGQPLSPAAAASMTSHTHNASEGPGQISQPSTQQSQQEVAVAAAAGTAPSDPRAKKRALPKPLPRIPRPDTPSLLQATEKPGNAVSPPPTGWQADNAASNEAPNAAHIKRRKVEGPEVLTEPPGEPAMGPNDIDSGPDAAAGTLQSAEAGPETFKLSTRLKKMDSDDLDKRWADADWGMDDLEADDKDAGPQLPGIQPPSNSEQQKRLPAASASAISSGSNRSGAPGEEPSFMNPTGAAANSQPGGLHSVINPSSLHLAAVTRVSDSKSPSSESSADPARLPDMGLLANLETLAQHQSSLQHAPAQSGGAPAHQPSPLTFGHPVQGRPDASAGSARSSSLEPALGAIGKTLGSIPVPPSVVPSPQPPSQHPVGHPLNVQASPAAHPAASGATSLPSWKRHLMVPAMLPRPEVAPPRPPAGPAPSSATGLAQALPELYPHEPGSMSGWVRPPNRLSQAPTVFVGVPPPRPPSSPHPSSILTGMKQEPGLVLPGSQPLIPGSEITTTRPLTSSQASSITGMKQEPSLMPSGSQPPSPDSELSIPGLEMLVAALPPRQSPGPATLKTEDAEPLDDDTANLFGFASSGNRDTIAAEHKQQIVPPLQLKPCTSDEEMKRRQESISDDFWTVPQAAVAQVQAAALKHGAAPNGAHLSQPSMTPGLQSRLDYYQGHSPTVTPNQLGGSEPQYPTQLSLSSQVQHPPQLLLQTSGGLAAAPAHPAPPRPPPNIPVGLPFRAASPAAHASACPPSTPMPRQAGKDHRALPQSSSQARPIAGLHASHLAGPRPPPGNPTDPKHCLPHQALLPSIPQPAQSQTIGAAAAKSTDYQAYIHSQQQAQVAQPRPPPGGPPSVLLGPRALYAFPTLPQPSLRLPAGPNVPPPRPPPGGPPGIKTVSNRPHPVLTPVVQPIMAAQAQHGLMGMQQSGPHPPPRPSDPVHAQQAARPPHPCLFPAQHWSAQHVQPQPMRPAAPPQPPEGEPPKQAGGAHGATGPSNLGSQTIALEDHDDLLAKASHRAAELATNRASASNDVSRLNHLAQKVRVPISFSQTQLPASNPHLPHTGWTVEVTWGGEVVGTGHARASKEAKKIACGHALGHPKVDAAWSHQRMVPQVGGAFSLPVIEQRQAVGRLQDMCPGQIQYDVGGSGSLDSTEQGEVGILPWFCMWVLYTPLKGQEPFRLMGTGRTRMDAKQAAACNLLKAMGFRVQHGAASAAHDPDGGPSGTQLSRRTSLSSQQTFSLPDEHGGGGASSRMRQSRTPPPHEASRSHAFERDSHPRGSPDYEPYQPSRPASESEDSPESDGNPESDREAGEIDADDDEG</sequence>
<feature type="compositionally biased region" description="Low complexity" evidence="7">
    <location>
        <begin position="574"/>
        <end position="596"/>
    </location>
</feature>
<comment type="catalytic activity">
    <reaction evidence="5">
        <text>O-phospho-L-seryl-[protein] + H2O = L-seryl-[protein] + phosphate</text>
        <dbReference type="Rhea" id="RHEA:20629"/>
        <dbReference type="Rhea" id="RHEA-COMP:9863"/>
        <dbReference type="Rhea" id="RHEA-COMP:11604"/>
        <dbReference type="ChEBI" id="CHEBI:15377"/>
        <dbReference type="ChEBI" id="CHEBI:29999"/>
        <dbReference type="ChEBI" id="CHEBI:43474"/>
        <dbReference type="ChEBI" id="CHEBI:83421"/>
        <dbReference type="EC" id="3.1.3.16"/>
    </reaction>
</comment>
<feature type="compositionally biased region" description="Low complexity" evidence="7">
    <location>
        <begin position="815"/>
        <end position="827"/>
    </location>
</feature>
<reference evidence="9 10" key="1">
    <citation type="journal article" date="2024" name="Nat. Commun.">
        <title>Phylogenomics reveals the evolutionary origins of lichenization in chlorophyte algae.</title>
        <authorList>
            <person name="Puginier C."/>
            <person name="Libourel C."/>
            <person name="Otte J."/>
            <person name="Skaloud P."/>
            <person name="Haon M."/>
            <person name="Grisel S."/>
            <person name="Petersen M."/>
            <person name="Berrin J.G."/>
            <person name="Delaux P.M."/>
            <person name="Dal Grande F."/>
            <person name="Keller J."/>
        </authorList>
    </citation>
    <scope>NUCLEOTIDE SEQUENCE [LARGE SCALE GENOMIC DNA]</scope>
    <source>
        <strain evidence="9 10">SAG 2145</strain>
    </source>
</reference>
<feature type="compositionally biased region" description="Basic and acidic residues" evidence="7">
    <location>
        <begin position="1805"/>
        <end position="1822"/>
    </location>
</feature>
<feature type="compositionally biased region" description="Pro residues" evidence="7">
    <location>
        <begin position="959"/>
        <end position="969"/>
    </location>
</feature>
<feature type="compositionally biased region" description="Polar residues" evidence="7">
    <location>
        <begin position="840"/>
        <end position="849"/>
    </location>
</feature>
<evidence type="ECO:0000256" key="7">
    <source>
        <dbReference type="SAM" id="MobiDB-lite"/>
    </source>
</evidence>
<dbReference type="SMART" id="SM00577">
    <property type="entry name" value="CPDc"/>
    <property type="match status" value="1"/>
</dbReference>
<feature type="compositionally biased region" description="Pro residues" evidence="7">
    <location>
        <begin position="1012"/>
        <end position="1021"/>
    </location>
</feature>
<name>A0AAW1SA00_9CHLO</name>
<dbReference type="InterPro" id="IPR004274">
    <property type="entry name" value="FCP1_dom"/>
</dbReference>
<feature type="compositionally biased region" description="Polar residues" evidence="7">
    <location>
        <begin position="1049"/>
        <end position="1066"/>
    </location>
</feature>
<evidence type="ECO:0000256" key="2">
    <source>
        <dbReference type="ARBA" id="ARBA00013081"/>
    </source>
</evidence>
<feature type="compositionally biased region" description="Pro residues" evidence="7">
    <location>
        <begin position="1420"/>
        <end position="1432"/>
    </location>
</feature>
<evidence type="ECO:0000256" key="4">
    <source>
        <dbReference type="ARBA" id="ARBA00023242"/>
    </source>
</evidence>
<feature type="compositionally biased region" description="Acidic residues" evidence="7">
    <location>
        <begin position="725"/>
        <end position="734"/>
    </location>
</feature>
<dbReference type="GO" id="GO:0008420">
    <property type="term" value="F:RNA polymerase II CTD heptapeptide repeat phosphatase activity"/>
    <property type="evidence" value="ECO:0007669"/>
    <property type="project" value="InterPro"/>
</dbReference>
<evidence type="ECO:0000313" key="9">
    <source>
        <dbReference type="EMBL" id="KAK9843270.1"/>
    </source>
</evidence>
<feature type="compositionally biased region" description="Pro residues" evidence="7">
    <location>
        <begin position="1263"/>
        <end position="1273"/>
    </location>
</feature>